<dbReference type="InterPro" id="IPR036875">
    <property type="entry name" value="Znf_CCHC_sf"/>
</dbReference>
<gene>
    <name evidence="4" type="primary">LOC115889429</name>
</gene>
<dbReference type="SUPFAM" id="SSF57756">
    <property type="entry name" value="Retrovirus zinc finger-like domains"/>
    <property type="match status" value="1"/>
</dbReference>
<dbReference type="Gene3D" id="4.10.60.10">
    <property type="entry name" value="Zinc finger, CCHC-type"/>
    <property type="match status" value="1"/>
</dbReference>
<feature type="domain" description="CCHC-type" evidence="2">
    <location>
        <begin position="140"/>
        <end position="154"/>
    </location>
</feature>
<keyword evidence="3" id="KW-1185">Reference proteome</keyword>
<dbReference type="RefSeq" id="XP_030765277.1">
    <property type="nucleotide sequence ID" value="XM_030909417.1"/>
</dbReference>
<dbReference type="PROSITE" id="PS50158">
    <property type="entry name" value="ZF_CCHC"/>
    <property type="match status" value="1"/>
</dbReference>
<protein>
    <submittedName>
        <fullName evidence="4">Uncharacterized protein LOC115889429</fullName>
    </submittedName>
</protein>
<dbReference type="AlphaFoldDB" id="A0A6J2YPL0"/>
<dbReference type="Proteomes" id="UP000504635">
    <property type="component" value="Unplaced"/>
</dbReference>
<dbReference type="GO" id="GO:0008270">
    <property type="term" value="F:zinc ion binding"/>
    <property type="evidence" value="ECO:0007669"/>
    <property type="project" value="UniProtKB-KW"/>
</dbReference>
<reference evidence="4" key="1">
    <citation type="submission" date="2025-08" db="UniProtKB">
        <authorList>
            <consortium name="RefSeq"/>
        </authorList>
    </citation>
    <scope>IDENTIFICATION</scope>
    <source>
        <tissue evidence="4">Gonads</tissue>
    </source>
</reference>
<evidence type="ECO:0000313" key="3">
    <source>
        <dbReference type="Proteomes" id="UP000504635"/>
    </source>
</evidence>
<proteinExistence type="predicted"/>
<dbReference type="SMART" id="SM00343">
    <property type="entry name" value="ZnF_C2HC"/>
    <property type="match status" value="3"/>
</dbReference>
<keyword evidence="1" id="KW-0479">Metal-binding</keyword>
<evidence type="ECO:0000313" key="4">
    <source>
        <dbReference type="RefSeq" id="XP_030765277.1"/>
    </source>
</evidence>
<organism evidence="3 4">
    <name type="scientific">Sitophilus oryzae</name>
    <name type="common">Rice weevil</name>
    <name type="synonym">Curculio oryzae</name>
    <dbReference type="NCBI Taxonomy" id="7048"/>
    <lineage>
        <taxon>Eukaryota</taxon>
        <taxon>Metazoa</taxon>
        <taxon>Ecdysozoa</taxon>
        <taxon>Arthropoda</taxon>
        <taxon>Hexapoda</taxon>
        <taxon>Insecta</taxon>
        <taxon>Pterygota</taxon>
        <taxon>Neoptera</taxon>
        <taxon>Endopterygota</taxon>
        <taxon>Coleoptera</taxon>
        <taxon>Polyphaga</taxon>
        <taxon>Cucujiformia</taxon>
        <taxon>Curculionidae</taxon>
        <taxon>Dryophthorinae</taxon>
        <taxon>Sitophilus</taxon>
    </lineage>
</organism>
<keyword evidence="1" id="KW-0862">Zinc</keyword>
<name>A0A6J2YPL0_SITOR</name>
<dbReference type="GeneID" id="115889429"/>
<accession>A0A6J2YPL0</accession>
<dbReference type="GO" id="GO:0003676">
    <property type="term" value="F:nucleic acid binding"/>
    <property type="evidence" value="ECO:0007669"/>
    <property type="project" value="InterPro"/>
</dbReference>
<dbReference type="KEGG" id="soy:115889429"/>
<dbReference type="InterPro" id="IPR001878">
    <property type="entry name" value="Znf_CCHC"/>
</dbReference>
<evidence type="ECO:0000256" key="1">
    <source>
        <dbReference type="PROSITE-ProRule" id="PRU00047"/>
    </source>
</evidence>
<sequence length="215" mass="24600">MQQNINLDDMGVQVQRININRGALTIKLRSKEEEGDNKFRQAVANNLGEQGTVETARKKKTLIVRRIDIINTEEDIKSAIQEITKTTSFEIKLLVDKRRRYKRTAIVTLAEAPALEMLTSGQIKIGWTSCKVMELLTPPKCYRCYDFGHFADKCVNTDHMKTKCIRCCEEGHRAVECQNLPNCYQCDKEGHTAGTMACPAYKKMVEDIRKEQKQP</sequence>
<keyword evidence="1" id="KW-0863">Zinc-finger</keyword>
<dbReference type="InParanoid" id="A0A6J2YPL0"/>
<evidence type="ECO:0000259" key="2">
    <source>
        <dbReference type="PROSITE" id="PS50158"/>
    </source>
</evidence>
<dbReference type="OrthoDB" id="6779481at2759"/>